<evidence type="ECO:0000256" key="2">
    <source>
        <dbReference type="ARBA" id="ARBA00013017"/>
    </source>
</evidence>
<sequence>VIIGGVIASVAFTCECGCALTELLLIKRRNIKVAIEEGKKAPAFTLATQNGEKVRLADLAGQWVVLYFYPQDDTPGCTIEAKDFTSDLKAFSKLGATVIGCSPDSVDSHQKFINKYKLGISLLSDPSHKMMSRYEAWGEKNMYGKISQGVIRSTVLIDPKGKVVKHWRRVKAKGHAA</sequence>
<gene>
    <name evidence="12" type="ORF">METZ01_LOCUS479058</name>
</gene>
<feature type="non-terminal residue" evidence="12">
    <location>
        <position position="1"/>
    </location>
</feature>
<evidence type="ECO:0000259" key="11">
    <source>
        <dbReference type="PROSITE" id="PS51352"/>
    </source>
</evidence>
<dbReference type="InterPro" id="IPR000866">
    <property type="entry name" value="AhpC/TSA"/>
</dbReference>
<evidence type="ECO:0000256" key="10">
    <source>
        <dbReference type="ARBA" id="ARBA00049091"/>
    </source>
</evidence>
<dbReference type="EC" id="1.11.1.24" evidence="2"/>
<name>A0A383C1Y4_9ZZZZ</name>
<dbReference type="Pfam" id="PF00578">
    <property type="entry name" value="AhpC-TSA"/>
    <property type="match status" value="1"/>
</dbReference>
<keyword evidence="5" id="KW-0560">Oxidoreductase</keyword>
<keyword evidence="7" id="KW-0676">Redox-active center</keyword>
<evidence type="ECO:0000256" key="9">
    <source>
        <dbReference type="ARBA" id="ARBA00038489"/>
    </source>
</evidence>
<feature type="domain" description="Thioredoxin" evidence="11">
    <location>
        <begin position="35"/>
        <end position="177"/>
    </location>
</feature>
<dbReference type="PANTHER" id="PTHR42801:SF4">
    <property type="entry name" value="AHPC_TSA FAMILY PROTEIN"/>
    <property type="match status" value="1"/>
</dbReference>
<dbReference type="GO" id="GO:0045454">
    <property type="term" value="P:cell redox homeostasis"/>
    <property type="evidence" value="ECO:0007669"/>
    <property type="project" value="TreeGrafter"/>
</dbReference>
<keyword evidence="6" id="KW-1015">Disulfide bond</keyword>
<keyword evidence="3" id="KW-0575">Peroxidase</keyword>
<evidence type="ECO:0000256" key="1">
    <source>
        <dbReference type="ARBA" id="ARBA00011245"/>
    </source>
</evidence>
<comment type="subunit">
    <text evidence="1">Monomer.</text>
</comment>
<keyword evidence="4" id="KW-0049">Antioxidant</keyword>
<dbReference type="EMBL" id="UINC01205156">
    <property type="protein sequence ID" value="SVE26204.1"/>
    <property type="molecule type" value="Genomic_DNA"/>
</dbReference>
<evidence type="ECO:0000256" key="7">
    <source>
        <dbReference type="ARBA" id="ARBA00023284"/>
    </source>
</evidence>
<dbReference type="GO" id="GO:0008379">
    <property type="term" value="F:thioredoxin peroxidase activity"/>
    <property type="evidence" value="ECO:0007669"/>
    <property type="project" value="TreeGrafter"/>
</dbReference>
<evidence type="ECO:0000313" key="12">
    <source>
        <dbReference type="EMBL" id="SVE26204.1"/>
    </source>
</evidence>
<dbReference type="FunFam" id="3.40.30.10:FF:000007">
    <property type="entry name" value="Thioredoxin-dependent thiol peroxidase"/>
    <property type="match status" value="1"/>
</dbReference>
<evidence type="ECO:0000256" key="5">
    <source>
        <dbReference type="ARBA" id="ARBA00023002"/>
    </source>
</evidence>
<dbReference type="GO" id="GO:0005737">
    <property type="term" value="C:cytoplasm"/>
    <property type="evidence" value="ECO:0007669"/>
    <property type="project" value="TreeGrafter"/>
</dbReference>
<dbReference type="AlphaFoldDB" id="A0A383C1Y4"/>
<dbReference type="SUPFAM" id="SSF52833">
    <property type="entry name" value="Thioredoxin-like"/>
    <property type="match status" value="1"/>
</dbReference>
<evidence type="ECO:0000256" key="3">
    <source>
        <dbReference type="ARBA" id="ARBA00022559"/>
    </source>
</evidence>
<comment type="similarity">
    <text evidence="9">Belongs to the peroxiredoxin family. BCP/PrxQ subfamily.</text>
</comment>
<dbReference type="CDD" id="cd03017">
    <property type="entry name" value="PRX_BCP"/>
    <property type="match status" value="1"/>
</dbReference>
<evidence type="ECO:0000256" key="8">
    <source>
        <dbReference type="ARBA" id="ARBA00032824"/>
    </source>
</evidence>
<dbReference type="InterPro" id="IPR013766">
    <property type="entry name" value="Thioredoxin_domain"/>
</dbReference>
<dbReference type="InterPro" id="IPR036249">
    <property type="entry name" value="Thioredoxin-like_sf"/>
</dbReference>
<comment type="catalytic activity">
    <reaction evidence="10">
        <text>a hydroperoxide + [thioredoxin]-dithiol = an alcohol + [thioredoxin]-disulfide + H2O</text>
        <dbReference type="Rhea" id="RHEA:62620"/>
        <dbReference type="Rhea" id="RHEA-COMP:10698"/>
        <dbReference type="Rhea" id="RHEA-COMP:10700"/>
        <dbReference type="ChEBI" id="CHEBI:15377"/>
        <dbReference type="ChEBI" id="CHEBI:29950"/>
        <dbReference type="ChEBI" id="CHEBI:30879"/>
        <dbReference type="ChEBI" id="CHEBI:35924"/>
        <dbReference type="ChEBI" id="CHEBI:50058"/>
        <dbReference type="EC" id="1.11.1.24"/>
    </reaction>
</comment>
<organism evidence="12">
    <name type="scientific">marine metagenome</name>
    <dbReference type="NCBI Taxonomy" id="408172"/>
    <lineage>
        <taxon>unclassified sequences</taxon>
        <taxon>metagenomes</taxon>
        <taxon>ecological metagenomes</taxon>
    </lineage>
</organism>
<dbReference type="PANTHER" id="PTHR42801">
    <property type="entry name" value="THIOREDOXIN-DEPENDENT PEROXIDE REDUCTASE"/>
    <property type="match status" value="1"/>
</dbReference>
<evidence type="ECO:0000256" key="4">
    <source>
        <dbReference type="ARBA" id="ARBA00022862"/>
    </source>
</evidence>
<dbReference type="InterPro" id="IPR050924">
    <property type="entry name" value="Peroxiredoxin_BCP/PrxQ"/>
</dbReference>
<dbReference type="Gene3D" id="3.40.30.10">
    <property type="entry name" value="Glutaredoxin"/>
    <property type="match status" value="1"/>
</dbReference>
<evidence type="ECO:0000256" key="6">
    <source>
        <dbReference type="ARBA" id="ARBA00023157"/>
    </source>
</evidence>
<feature type="non-terminal residue" evidence="12">
    <location>
        <position position="177"/>
    </location>
</feature>
<accession>A0A383C1Y4</accession>
<reference evidence="12" key="1">
    <citation type="submission" date="2018-05" db="EMBL/GenBank/DDBJ databases">
        <authorList>
            <person name="Lanie J.A."/>
            <person name="Ng W.-L."/>
            <person name="Kazmierczak K.M."/>
            <person name="Andrzejewski T.M."/>
            <person name="Davidsen T.M."/>
            <person name="Wayne K.J."/>
            <person name="Tettelin H."/>
            <person name="Glass J.I."/>
            <person name="Rusch D."/>
            <person name="Podicherti R."/>
            <person name="Tsui H.-C.T."/>
            <person name="Winkler M.E."/>
        </authorList>
    </citation>
    <scope>NUCLEOTIDE SEQUENCE</scope>
</reference>
<protein>
    <recommendedName>
        <fullName evidence="2">thioredoxin-dependent peroxiredoxin</fullName>
        <ecNumber evidence="2">1.11.1.24</ecNumber>
    </recommendedName>
    <alternativeName>
        <fullName evidence="8">Thioredoxin peroxidase</fullName>
    </alternativeName>
</protein>
<dbReference type="PROSITE" id="PS51352">
    <property type="entry name" value="THIOREDOXIN_2"/>
    <property type="match status" value="1"/>
</dbReference>
<proteinExistence type="inferred from homology"/>
<dbReference type="GO" id="GO:0034599">
    <property type="term" value="P:cellular response to oxidative stress"/>
    <property type="evidence" value="ECO:0007669"/>
    <property type="project" value="TreeGrafter"/>
</dbReference>